<organism evidence="1">
    <name type="scientific">Cacopsylla melanoneura</name>
    <dbReference type="NCBI Taxonomy" id="428564"/>
    <lineage>
        <taxon>Eukaryota</taxon>
        <taxon>Metazoa</taxon>
        <taxon>Ecdysozoa</taxon>
        <taxon>Arthropoda</taxon>
        <taxon>Hexapoda</taxon>
        <taxon>Insecta</taxon>
        <taxon>Pterygota</taxon>
        <taxon>Neoptera</taxon>
        <taxon>Paraneoptera</taxon>
        <taxon>Hemiptera</taxon>
        <taxon>Sternorrhyncha</taxon>
        <taxon>Psylloidea</taxon>
        <taxon>Psyllidae</taxon>
        <taxon>Psyllinae</taxon>
        <taxon>Cacopsylla</taxon>
    </lineage>
</organism>
<sequence>MRIQWTRWDVVRCNGPPQGTTHRSTNHKVYSPLTKSTTVTTQWLHQQLIALLLTLDLRPISSTCSSRCLSHSSFVQVQSNLSLSSFHHPRPHFFTTSRPLQIVTVKSRQKDPDCLLLYL</sequence>
<dbReference type="EMBL" id="HBUF01226170">
    <property type="protein sequence ID" value="CAG6671470.1"/>
    <property type="molecule type" value="Transcribed_RNA"/>
</dbReference>
<evidence type="ECO:0000313" key="1">
    <source>
        <dbReference type="EMBL" id="CAG6671472.1"/>
    </source>
</evidence>
<dbReference type="EMBL" id="HBUF01226171">
    <property type="protein sequence ID" value="CAG6671472.1"/>
    <property type="molecule type" value="Transcribed_RNA"/>
</dbReference>
<proteinExistence type="predicted"/>
<protein>
    <submittedName>
        <fullName evidence="1">Uncharacterized protein</fullName>
    </submittedName>
</protein>
<reference evidence="1" key="1">
    <citation type="submission" date="2021-05" db="EMBL/GenBank/DDBJ databases">
        <authorList>
            <person name="Alioto T."/>
            <person name="Alioto T."/>
            <person name="Gomez Garrido J."/>
        </authorList>
    </citation>
    <scope>NUCLEOTIDE SEQUENCE</scope>
</reference>
<name>A0A8D8SSC7_9HEMI</name>
<dbReference type="AlphaFoldDB" id="A0A8D8SSC7"/>
<accession>A0A8D8SSC7</accession>